<dbReference type="EMBL" id="VDMB01000009">
    <property type="protein sequence ID" value="TYT74713.1"/>
    <property type="molecule type" value="Genomic_DNA"/>
</dbReference>
<proteinExistence type="predicted"/>
<dbReference type="Gene3D" id="3.30.70.1990">
    <property type="match status" value="1"/>
</dbReference>
<dbReference type="SUPFAM" id="SSF51905">
    <property type="entry name" value="FAD/NAD(P)-binding domain"/>
    <property type="match status" value="1"/>
</dbReference>
<dbReference type="Gene3D" id="3.50.50.60">
    <property type="entry name" value="FAD/NAD(P)-binding domain"/>
    <property type="match status" value="1"/>
</dbReference>
<dbReference type="PANTHER" id="PTHR42923:SF17">
    <property type="entry name" value="AMINE OXIDASE DOMAIN-CONTAINING PROTEIN"/>
    <property type="match status" value="1"/>
</dbReference>
<evidence type="ECO:0000313" key="2">
    <source>
        <dbReference type="EMBL" id="TYT74713.1"/>
    </source>
</evidence>
<feature type="domain" description="Amine oxidase" evidence="1">
    <location>
        <begin position="12"/>
        <end position="273"/>
    </location>
</feature>
<comment type="caution">
    <text evidence="2">The sequence shown here is derived from an EMBL/GenBank/DDBJ whole genome shotgun (WGS) entry which is preliminary data.</text>
</comment>
<gene>
    <name evidence="2" type="ORF">FIM25_09000</name>
</gene>
<dbReference type="OrthoDB" id="20837at2"/>
<organism evidence="2 3">
    <name type="scientific">Desulfobotulus mexicanus</name>
    <dbReference type="NCBI Taxonomy" id="2586642"/>
    <lineage>
        <taxon>Bacteria</taxon>
        <taxon>Pseudomonadati</taxon>
        <taxon>Thermodesulfobacteriota</taxon>
        <taxon>Desulfobacteria</taxon>
        <taxon>Desulfobacterales</taxon>
        <taxon>Desulfobacteraceae</taxon>
        <taxon>Desulfobotulus</taxon>
    </lineage>
</organism>
<reference evidence="2 3" key="1">
    <citation type="submission" date="2019-06" db="EMBL/GenBank/DDBJ databases">
        <title>Desulfobotulus mexicanus sp. nov., a novel sulfate-reducing bacterium isolated from the sediment of an alkaline crater lake in Mexico.</title>
        <authorList>
            <person name="Hirschler-Rea A."/>
        </authorList>
    </citation>
    <scope>NUCLEOTIDE SEQUENCE [LARGE SCALE GENOMIC DNA]</scope>
    <source>
        <strain evidence="2 3">PAR22N</strain>
    </source>
</reference>
<dbReference type="Proteomes" id="UP000321899">
    <property type="component" value="Unassembled WGS sequence"/>
</dbReference>
<dbReference type="Gene3D" id="1.10.405.20">
    <property type="match status" value="1"/>
</dbReference>
<dbReference type="InterPro" id="IPR050464">
    <property type="entry name" value="Zeta_carotene_desat/Oxidored"/>
</dbReference>
<evidence type="ECO:0000259" key="1">
    <source>
        <dbReference type="Pfam" id="PF01593"/>
    </source>
</evidence>
<dbReference type="RefSeq" id="WP_139448419.1">
    <property type="nucleotide sequence ID" value="NZ_VDMB01000009.1"/>
</dbReference>
<evidence type="ECO:0000313" key="3">
    <source>
        <dbReference type="Proteomes" id="UP000321899"/>
    </source>
</evidence>
<sequence length="417" mass="47573">MSEKIAIIGGGIAGLTAGYLLHDLHDVTLFEKDDRLGGNVYTLDTKTGEEIDISVFFWSPLLYPNFNKLLKKLGIKLSTWPMEGLSQSFHNMISKRNYYLNCDVKKPKDTFSKKNMKSSMHQMLVFWNYFKLLRMLKKNQLEELTFGEALKFCPALKGDLLKLAIFPVCTMTSMLWDELMESPATFAVAKIEKQIGSPLKFASWRLYPCKTRVYIDKMADKFREKIRLESSIKTVVRNGHSVALTMEDGREEIFDKVIFACPADTALGLLSDPSNEEVRLMSPWRYNDGLVFVHTDKSHYPPEDLWGMYSYLYTDEDGKINTSINAHYRFQNGVPDDSEYIGCQHPNIGIDPDKIEFQKVFRTPVFDIKSCATIRELPSLNGQNNTYYCGSHIGYGLHEDAITSAIHVGRQLGAVWA</sequence>
<dbReference type="InterPro" id="IPR002937">
    <property type="entry name" value="Amino_oxidase"/>
</dbReference>
<accession>A0A5Q4VCK8</accession>
<dbReference type="PANTHER" id="PTHR42923">
    <property type="entry name" value="PROTOPORPHYRINOGEN OXIDASE"/>
    <property type="match status" value="1"/>
</dbReference>
<dbReference type="InterPro" id="IPR036188">
    <property type="entry name" value="FAD/NAD-bd_sf"/>
</dbReference>
<dbReference type="GO" id="GO:0016491">
    <property type="term" value="F:oxidoreductase activity"/>
    <property type="evidence" value="ECO:0007669"/>
    <property type="project" value="InterPro"/>
</dbReference>
<dbReference type="AlphaFoldDB" id="A0A5Q4VCK8"/>
<keyword evidence="3" id="KW-1185">Reference proteome</keyword>
<name>A0A5Q4VCK8_9BACT</name>
<protein>
    <submittedName>
        <fullName evidence="2">NAD(P)-binding protein</fullName>
    </submittedName>
</protein>
<dbReference type="Pfam" id="PF01593">
    <property type="entry name" value="Amino_oxidase"/>
    <property type="match status" value="1"/>
</dbReference>